<evidence type="ECO:0000256" key="4">
    <source>
        <dbReference type="ARBA" id="ARBA00022525"/>
    </source>
</evidence>
<dbReference type="InterPro" id="IPR046358">
    <property type="entry name" value="Flagellin_C"/>
</dbReference>
<accession>A0A7Y0Q7Y8</accession>
<gene>
    <name evidence="8" type="primary">flgL</name>
    <name evidence="8" type="ORF">HII17_15100</name>
</gene>
<dbReference type="Pfam" id="PF00669">
    <property type="entry name" value="Flagellin_N"/>
    <property type="match status" value="1"/>
</dbReference>
<dbReference type="Pfam" id="PF00700">
    <property type="entry name" value="Flagellin_C"/>
    <property type="match status" value="1"/>
</dbReference>
<dbReference type="InterPro" id="IPR001029">
    <property type="entry name" value="Flagellin_N"/>
</dbReference>
<feature type="domain" description="Flagellin N-terminal" evidence="6">
    <location>
        <begin position="3"/>
        <end position="140"/>
    </location>
</feature>
<evidence type="ECO:0000256" key="1">
    <source>
        <dbReference type="ARBA" id="ARBA00004365"/>
    </source>
</evidence>
<proteinExistence type="inferred from homology"/>
<dbReference type="EMBL" id="JABBXH010000005">
    <property type="protein sequence ID" value="NMP32883.1"/>
    <property type="molecule type" value="Genomic_DNA"/>
</dbReference>
<evidence type="ECO:0000256" key="3">
    <source>
        <dbReference type="ARBA" id="ARBA00005709"/>
    </source>
</evidence>
<evidence type="ECO:0000259" key="7">
    <source>
        <dbReference type="Pfam" id="PF00700"/>
    </source>
</evidence>
<evidence type="ECO:0000259" key="6">
    <source>
        <dbReference type="Pfam" id="PF00669"/>
    </source>
</evidence>
<comment type="caution">
    <text evidence="8">The sequence shown here is derived from an EMBL/GenBank/DDBJ whole genome shotgun (WGS) entry which is preliminary data.</text>
</comment>
<evidence type="ECO:0000313" key="9">
    <source>
        <dbReference type="Proteomes" id="UP000568664"/>
    </source>
</evidence>
<dbReference type="NCBIfam" id="TIGR02550">
    <property type="entry name" value="flagell_flgL"/>
    <property type="match status" value="1"/>
</dbReference>
<dbReference type="Proteomes" id="UP000568664">
    <property type="component" value="Unassembled WGS sequence"/>
</dbReference>
<dbReference type="InterPro" id="IPR013384">
    <property type="entry name" value="Flagell_FlgL"/>
</dbReference>
<dbReference type="GO" id="GO:0071973">
    <property type="term" value="P:bacterial-type flagellum-dependent cell motility"/>
    <property type="evidence" value="ECO:0007669"/>
    <property type="project" value="InterPro"/>
</dbReference>
<keyword evidence="8" id="KW-0966">Cell projection</keyword>
<dbReference type="GO" id="GO:0005198">
    <property type="term" value="F:structural molecule activity"/>
    <property type="evidence" value="ECO:0007669"/>
    <property type="project" value="InterPro"/>
</dbReference>
<dbReference type="PANTHER" id="PTHR42792">
    <property type="entry name" value="FLAGELLIN"/>
    <property type="match status" value="1"/>
</dbReference>
<keyword evidence="8" id="KW-0969">Cilium</keyword>
<name>A0A7Y0Q7Y8_9GAMM</name>
<keyword evidence="4" id="KW-0964">Secreted</keyword>
<dbReference type="Gene3D" id="1.20.1330.10">
    <property type="entry name" value="f41 fragment of flagellin, N-terminal domain"/>
    <property type="match status" value="2"/>
</dbReference>
<comment type="similarity">
    <text evidence="3">Belongs to the bacterial flagellin family.</text>
</comment>
<organism evidence="8 9">
    <name type="scientific">Thalassotalea algicola</name>
    <dbReference type="NCBI Taxonomy" id="2716224"/>
    <lineage>
        <taxon>Bacteria</taxon>
        <taxon>Pseudomonadati</taxon>
        <taxon>Pseudomonadota</taxon>
        <taxon>Gammaproteobacteria</taxon>
        <taxon>Alteromonadales</taxon>
        <taxon>Colwelliaceae</taxon>
        <taxon>Thalassotalea</taxon>
    </lineage>
</organism>
<evidence type="ECO:0000256" key="5">
    <source>
        <dbReference type="ARBA" id="ARBA00023143"/>
    </source>
</evidence>
<dbReference type="AlphaFoldDB" id="A0A7Y0Q7Y8"/>
<protein>
    <submittedName>
        <fullName evidence="8">Flagellar hook-associated protein FlgL</fullName>
    </submittedName>
</protein>
<dbReference type="RefSeq" id="WP_169076207.1">
    <property type="nucleotide sequence ID" value="NZ_JABBXH010000005.1"/>
</dbReference>
<dbReference type="GO" id="GO:0009424">
    <property type="term" value="C:bacterial-type flagellum hook"/>
    <property type="evidence" value="ECO:0007669"/>
    <property type="project" value="InterPro"/>
</dbReference>
<comment type="subcellular location">
    <subcellularLocation>
        <location evidence="1">Bacterial flagellum</location>
    </subcellularLocation>
    <subcellularLocation>
        <location evidence="2">Secreted</location>
    </subcellularLocation>
</comment>
<keyword evidence="9" id="KW-1185">Reference proteome</keyword>
<feature type="domain" description="Flagellin C-terminal" evidence="7">
    <location>
        <begin position="321"/>
        <end position="401"/>
    </location>
</feature>
<sequence>MRVSTAQMFLQSTKHMTTNESKLNDQSAYLATGKKVLTAKDNGVQYGTLIGYKDELQSIELYRRNITQATNRNSLSEVQFSSAQNVLNQIKTTFIQANNGAMSDDDRDALSEQLMQNLEQMLDIANAKDETGGYVFSGYQIDVKPFELQPDNSVNYMGDNGVRELKISRSVAVPLNQPGDDAFEKVENRLGDFSATYNTNTSGASVNKAVISDRGVYVDNAPYTLDFTDVDTDGNLELTITDGVATTVTFDPYVPGQTYGFPGMEVSLEGIPNVGDQVTLNPEPNISIFQTIKEAIDWVNVKSPANGTEKHKTEYGHILSQINASLNHISTRQGDAGINLQLLQTQSTYHQDNELLMEQGRSSIEDLDYAAAVTEFEQAKVALQAAQQTYVKVQNLSLFNFI</sequence>
<evidence type="ECO:0000313" key="8">
    <source>
        <dbReference type="EMBL" id="NMP32883.1"/>
    </source>
</evidence>
<dbReference type="PANTHER" id="PTHR42792:SF1">
    <property type="entry name" value="FLAGELLAR HOOK-ASSOCIATED PROTEIN 3"/>
    <property type="match status" value="1"/>
</dbReference>
<keyword evidence="5" id="KW-0975">Bacterial flagellum</keyword>
<dbReference type="GO" id="GO:0005576">
    <property type="term" value="C:extracellular region"/>
    <property type="evidence" value="ECO:0007669"/>
    <property type="project" value="UniProtKB-SubCell"/>
</dbReference>
<evidence type="ECO:0000256" key="2">
    <source>
        <dbReference type="ARBA" id="ARBA00004613"/>
    </source>
</evidence>
<dbReference type="SUPFAM" id="SSF64518">
    <property type="entry name" value="Phase 1 flagellin"/>
    <property type="match status" value="1"/>
</dbReference>
<keyword evidence="8" id="KW-0282">Flagellum</keyword>
<dbReference type="InterPro" id="IPR001492">
    <property type="entry name" value="Flagellin"/>
</dbReference>
<reference evidence="8 9" key="1">
    <citation type="submission" date="2020-04" db="EMBL/GenBank/DDBJ databases">
        <title>Thalassotalea sp. M1531, isolated from the surface of marine red alga.</title>
        <authorList>
            <person name="Pang L."/>
            <person name="Lu D.-C."/>
        </authorList>
    </citation>
    <scope>NUCLEOTIDE SEQUENCE [LARGE SCALE GENOMIC DNA]</scope>
    <source>
        <strain evidence="8 9">M1531</strain>
    </source>
</reference>